<proteinExistence type="predicted"/>
<dbReference type="InterPro" id="IPR036397">
    <property type="entry name" value="RNaseH_sf"/>
</dbReference>
<dbReference type="Proteomes" id="UP000030787">
    <property type="component" value="Chromosome"/>
</dbReference>
<dbReference type="Pfam" id="PF13358">
    <property type="entry name" value="DDE_3"/>
    <property type="match status" value="1"/>
</dbReference>
<name>A0A0A7LAB9_9ARCH</name>
<dbReference type="RefSeq" id="WP_048111305.1">
    <property type="nucleotide sequence ID" value="NZ_CP010070.1"/>
</dbReference>
<organism evidence="2 5">
    <name type="scientific">Candidatus Methanoplasma termitum</name>
    <dbReference type="NCBI Taxonomy" id="1577791"/>
    <lineage>
        <taxon>Archaea</taxon>
        <taxon>Methanobacteriati</taxon>
        <taxon>Thermoplasmatota</taxon>
        <taxon>Thermoplasmata</taxon>
        <taxon>Methanomassiliicoccales</taxon>
        <taxon>Methanomassiliicoccaceae</taxon>
        <taxon>Candidatus Methanoplasma</taxon>
    </lineage>
</organism>
<protein>
    <submittedName>
        <fullName evidence="2">Integrase core domain protein</fullName>
    </submittedName>
</protein>
<dbReference type="InterPro" id="IPR012337">
    <property type="entry name" value="RNaseH-like_sf"/>
</dbReference>
<reference evidence="2 5" key="1">
    <citation type="journal article" date="2014" name="Appl. Environ. Microbiol.">
        <title>Comparative Genome Analysis of 'Candidatus Methanoplasma termitum' Indicates a New Mode of Energy Metabolism in the Seventh Order of Methanogens.</title>
        <authorList>
            <person name="Lang K."/>
            <person name="Schuldes J."/>
            <person name="Klingl A."/>
            <person name="Poehlein A."/>
            <person name="Daniel R."/>
            <person name="Brune A."/>
        </authorList>
    </citation>
    <scope>NUCLEOTIDE SEQUENCE [LARGE SCALE GENOMIC DNA]</scope>
    <source>
        <strain evidence="2">MpT1</strain>
        <strain evidence="5">Mpt1</strain>
    </source>
</reference>
<dbReference type="PANTHER" id="PTHR46564:SF1">
    <property type="entry name" value="TRANSPOSASE"/>
    <property type="match status" value="1"/>
</dbReference>
<dbReference type="KEGG" id="mear:Mpt1_c04430"/>
<evidence type="ECO:0000313" key="3">
    <source>
        <dbReference type="EMBL" id="AIZ56336.1"/>
    </source>
</evidence>
<dbReference type="EMBL" id="CP010070">
    <property type="protein sequence ID" value="AIZ56336.1"/>
    <property type="molecule type" value="Genomic_DNA"/>
</dbReference>
<dbReference type="InterPro" id="IPR047655">
    <property type="entry name" value="Transpos_IS630-like"/>
</dbReference>
<dbReference type="NCBIfam" id="NF033545">
    <property type="entry name" value="transpos_IS630"/>
    <property type="match status" value="1"/>
</dbReference>
<dbReference type="OrthoDB" id="195008at2157"/>
<dbReference type="STRING" id="1577791.Mpt1_c01150"/>
<feature type="domain" description="Tc1-like transposase DDE" evidence="1">
    <location>
        <begin position="10"/>
        <end position="135"/>
    </location>
</feature>
<evidence type="ECO:0000313" key="4">
    <source>
        <dbReference type="EMBL" id="AIZ56651.1"/>
    </source>
</evidence>
<dbReference type="PANTHER" id="PTHR46564">
    <property type="entry name" value="TRANSPOSASE"/>
    <property type="match status" value="1"/>
</dbReference>
<gene>
    <name evidence="2" type="ORF">Mpt1_c01150</name>
    <name evidence="3" type="ORF">Mpt1_c04430</name>
    <name evidence="4" type="ORF">Mpt1_c07680</name>
</gene>
<dbReference type="InterPro" id="IPR038717">
    <property type="entry name" value="Tc1-like_DDE_dom"/>
</dbReference>
<dbReference type="SMR" id="A0A0A7LAB9"/>
<dbReference type="AlphaFoldDB" id="A0A0A7LAB9"/>
<dbReference type="EMBL" id="CP010070">
    <property type="protein sequence ID" value="AIZ56019.1"/>
    <property type="molecule type" value="Genomic_DNA"/>
</dbReference>
<dbReference type="GO" id="GO:0003676">
    <property type="term" value="F:nucleic acid binding"/>
    <property type="evidence" value="ECO:0007669"/>
    <property type="project" value="InterPro"/>
</dbReference>
<dbReference type="SUPFAM" id="SSF53098">
    <property type="entry name" value="Ribonuclease H-like"/>
    <property type="match status" value="1"/>
</dbReference>
<dbReference type="EMBL" id="CP010070">
    <property type="protein sequence ID" value="AIZ56651.1"/>
    <property type="molecule type" value="Genomic_DNA"/>
</dbReference>
<accession>A0A0A7LAB9</accession>
<dbReference type="GeneID" id="24818437"/>
<evidence type="ECO:0000259" key="1">
    <source>
        <dbReference type="Pfam" id="PF13358"/>
    </source>
</evidence>
<keyword evidence="5" id="KW-1185">Reference proteome</keyword>
<dbReference type="KEGG" id="mear:Mpt1_c07680"/>
<reference evidence="2" key="2">
    <citation type="submission" date="2014-11" db="EMBL/GenBank/DDBJ databases">
        <title>Complete genome of 'Candidatus Methanoplasma termitum'.</title>
        <authorList>
            <person name="Poehlein A."/>
            <person name="Schuldes J."/>
            <person name="Lang K."/>
            <person name="Klingl A."/>
            <person name="Daniel R."/>
            <person name="Brune A."/>
        </authorList>
    </citation>
    <scope>NUCLEOTIDE SEQUENCE</scope>
    <source>
        <strain evidence="2">MpT1</strain>
    </source>
</reference>
<dbReference type="Gene3D" id="3.30.420.10">
    <property type="entry name" value="Ribonuclease H-like superfamily/Ribonuclease H"/>
    <property type="match status" value="1"/>
</dbReference>
<evidence type="ECO:0000313" key="5">
    <source>
        <dbReference type="Proteomes" id="UP000030787"/>
    </source>
</evidence>
<dbReference type="KEGG" id="mear:Mpt1_c01150"/>
<sequence length="176" mass="19967">MSLNDIAWGFADESAQRISVNTARVWSLGRPVRKMNSDRVNANTFGFYAINGNSSVLFPESSKGADMCAFLDAIRAANGNTKVLMILDNGRIHHTKAVRSHAAELNIEFLFLPPYSPQFNPIEFIWKTVKARVSGMFLLCKDHLVEFVKETFMKESLKMSYAEGWKRTFLIDHESK</sequence>
<dbReference type="HOGENOM" id="CLU_134825_0_0_2"/>
<evidence type="ECO:0000313" key="2">
    <source>
        <dbReference type="EMBL" id="AIZ56019.1"/>
    </source>
</evidence>